<dbReference type="AlphaFoldDB" id="A0A6A6FXZ9"/>
<dbReference type="EMBL" id="ML992553">
    <property type="protein sequence ID" value="KAF2218337.1"/>
    <property type="molecule type" value="Genomic_DNA"/>
</dbReference>
<proteinExistence type="predicted"/>
<gene>
    <name evidence="1" type="ORF">BDZ85DRAFT_270543</name>
</gene>
<keyword evidence="2" id="KW-1185">Reference proteome</keyword>
<reference evidence="2" key="1">
    <citation type="journal article" date="2020" name="Stud. Mycol.">
        <title>101 Dothideomycetes genomes: A test case for predicting lifestyles and emergence of pathogens.</title>
        <authorList>
            <person name="Haridas S."/>
            <person name="Albert R."/>
            <person name="Binder M."/>
            <person name="Bloem J."/>
            <person name="LaButti K."/>
            <person name="Salamov A."/>
            <person name="Andreopoulos B."/>
            <person name="Baker S."/>
            <person name="Barry K."/>
            <person name="Bills G."/>
            <person name="Bluhm B."/>
            <person name="Cannon C."/>
            <person name="Castanera R."/>
            <person name="Culley D."/>
            <person name="Daum C."/>
            <person name="Ezra D."/>
            <person name="Gonzalez J."/>
            <person name="Henrissat B."/>
            <person name="Kuo A."/>
            <person name="Liang C."/>
            <person name="Lipzen A."/>
            <person name="Lutzoni F."/>
            <person name="Magnuson J."/>
            <person name="Mondo S."/>
            <person name="Nolan M."/>
            <person name="Ohm R."/>
            <person name="Pangilinan J."/>
            <person name="Park H.-J."/>
            <person name="Ramirez L."/>
            <person name="Alfaro M."/>
            <person name="Sun H."/>
            <person name="Tritt A."/>
            <person name="Yoshinaga Y."/>
            <person name="Zwiers L.-H."/>
            <person name="Turgeon B."/>
            <person name="Goodwin S."/>
            <person name="Spatafora J."/>
            <person name="Crous P."/>
            <person name="Grigoriev I."/>
        </authorList>
    </citation>
    <scope>NUCLEOTIDE SEQUENCE [LARGE SCALE GENOMIC DNA]</scope>
    <source>
        <strain evidence="2">CECT 20119</strain>
    </source>
</reference>
<organism evidence="1 2">
    <name type="scientific">Elsinoe ampelina</name>
    <dbReference type="NCBI Taxonomy" id="302913"/>
    <lineage>
        <taxon>Eukaryota</taxon>
        <taxon>Fungi</taxon>
        <taxon>Dikarya</taxon>
        <taxon>Ascomycota</taxon>
        <taxon>Pezizomycotina</taxon>
        <taxon>Dothideomycetes</taxon>
        <taxon>Dothideomycetidae</taxon>
        <taxon>Myriangiales</taxon>
        <taxon>Elsinoaceae</taxon>
        <taxon>Elsinoe</taxon>
    </lineage>
</organism>
<dbReference type="Proteomes" id="UP000799538">
    <property type="component" value="Unassembled WGS sequence"/>
</dbReference>
<accession>A0A6A6FXZ9</accession>
<evidence type="ECO:0000313" key="2">
    <source>
        <dbReference type="Proteomes" id="UP000799538"/>
    </source>
</evidence>
<evidence type="ECO:0000313" key="1">
    <source>
        <dbReference type="EMBL" id="KAF2218337.1"/>
    </source>
</evidence>
<dbReference type="InterPro" id="IPR021276">
    <property type="entry name" value="DUF2855"/>
</dbReference>
<name>A0A6A6FXZ9_9PEZI</name>
<dbReference type="Pfam" id="PF11017">
    <property type="entry name" value="DUF2855"/>
    <property type="match status" value="1"/>
</dbReference>
<protein>
    <submittedName>
        <fullName evidence="1">Uncharacterized protein</fullName>
    </submittedName>
</protein>
<sequence length="93" mass="10370">MVMFVGCSPTTYDGISKDVKKVQANASDIRDEAMERVGAEKYFKDVEEDWEAYYQAEGGTWTIDRRKGIEGVKKSWSELVDGGLKTAVVVDLA</sequence>
<dbReference type="OrthoDB" id="192702at2759"/>